<name>A0A853DL93_9MICO</name>
<feature type="transmembrane region" description="Helical" evidence="1">
    <location>
        <begin position="9"/>
        <end position="28"/>
    </location>
</feature>
<dbReference type="SUPFAM" id="SSF103473">
    <property type="entry name" value="MFS general substrate transporter"/>
    <property type="match status" value="1"/>
</dbReference>
<organism evidence="2 3">
    <name type="scientific">Allobranchiibius huperziae</name>
    <dbReference type="NCBI Taxonomy" id="1874116"/>
    <lineage>
        <taxon>Bacteria</taxon>
        <taxon>Bacillati</taxon>
        <taxon>Actinomycetota</taxon>
        <taxon>Actinomycetes</taxon>
        <taxon>Micrococcales</taxon>
        <taxon>Dermacoccaceae</taxon>
        <taxon>Allobranchiibius</taxon>
    </lineage>
</organism>
<dbReference type="InterPro" id="IPR036259">
    <property type="entry name" value="MFS_trans_sf"/>
</dbReference>
<dbReference type="EMBL" id="JACCFW010000001">
    <property type="protein sequence ID" value="NYJ75774.1"/>
    <property type="molecule type" value="Genomic_DNA"/>
</dbReference>
<comment type="caution">
    <text evidence="2">The sequence shown here is derived from an EMBL/GenBank/DDBJ whole genome shotgun (WGS) entry which is preliminary data.</text>
</comment>
<evidence type="ECO:0000256" key="1">
    <source>
        <dbReference type="SAM" id="Phobius"/>
    </source>
</evidence>
<keyword evidence="2" id="KW-0378">Hydrolase</keyword>
<sequence>MPERIVRGALGVLGMAAAVWGLHLLWVDRPYIKTLNFGEWLISGILLHDLIIANVVLLVGWLLAKLLPPHLRGFVQGALLVIALVGSVAFFVVWRQGTASSPSLALLRQNYVANFGIIAAVVVVCTAVLYVLSLRTMRKSRPE</sequence>
<feature type="transmembrane region" description="Helical" evidence="1">
    <location>
        <begin position="114"/>
        <end position="132"/>
    </location>
</feature>
<feature type="transmembrane region" description="Helical" evidence="1">
    <location>
        <begin position="74"/>
        <end position="94"/>
    </location>
</feature>
<proteinExistence type="predicted"/>
<evidence type="ECO:0000313" key="2">
    <source>
        <dbReference type="EMBL" id="NYJ75774.1"/>
    </source>
</evidence>
<dbReference type="Proteomes" id="UP000571817">
    <property type="component" value="Unassembled WGS sequence"/>
</dbReference>
<keyword evidence="1" id="KW-0472">Membrane</keyword>
<dbReference type="AlphaFoldDB" id="A0A853DL93"/>
<gene>
    <name evidence="2" type="ORF">HNR15_002737</name>
</gene>
<feature type="transmembrane region" description="Helical" evidence="1">
    <location>
        <begin position="40"/>
        <end position="62"/>
    </location>
</feature>
<dbReference type="GO" id="GO:0016787">
    <property type="term" value="F:hydrolase activity"/>
    <property type="evidence" value="ECO:0007669"/>
    <property type="project" value="UniProtKB-KW"/>
</dbReference>
<protein>
    <submittedName>
        <fullName evidence="2">Putative neutral ceramidase superfamily lipid hydrolase</fullName>
    </submittedName>
</protein>
<keyword evidence="1" id="KW-0812">Transmembrane</keyword>
<accession>A0A853DL93</accession>
<evidence type="ECO:0000313" key="3">
    <source>
        <dbReference type="Proteomes" id="UP000571817"/>
    </source>
</evidence>
<keyword evidence="1" id="KW-1133">Transmembrane helix</keyword>
<keyword evidence="3" id="KW-1185">Reference proteome</keyword>
<reference evidence="2 3" key="1">
    <citation type="submission" date="2020-07" db="EMBL/GenBank/DDBJ databases">
        <title>Sequencing the genomes of 1000 actinobacteria strains.</title>
        <authorList>
            <person name="Klenk H.-P."/>
        </authorList>
    </citation>
    <scope>NUCLEOTIDE SEQUENCE [LARGE SCALE GENOMIC DNA]</scope>
    <source>
        <strain evidence="2 3">DSM 29531</strain>
    </source>
</reference>
<dbReference type="RefSeq" id="WP_179482705.1">
    <property type="nucleotide sequence ID" value="NZ_JACCFW010000001.1"/>
</dbReference>